<evidence type="ECO:0000313" key="1">
    <source>
        <dbReference type="EMBL" id="GAA2443840.1"/>
    </source>
</evidence>
<sequence length="553" mass="61168">MTNHAGGSKSVARRSTLYRLIDTEANSDGLKEALVDYYAEDSSFTVESTKIATVPAVTIWGIVGKKDRADWCATFKSLTGIDAKVANAASAGAILIAAPGGPYAITYGMGHLFIDAAKIDPGFGLAFSIRSIEPTEIRQITRNILDSRARVDRSTVPGGQSIRGFGIEHYGEVVSRLAGTLGSIQMTFNRSTPRKVSIAAADSLKIPLGVKPADLLGDLQEITRIIQTASPVPELGFIDQIRGLKSSNKVVRQLEDQLARALTHTNTAPIALTLPAECEEYEHTAHSYRIKLASDRFEVVDELDISAVLDRVTPLAVSDRLDALRSGYIQMCSDSEGREKASRQVKAHKWLAFEASLNSGHFFYHQGKWFEVGDNYLDFLRKRLDEVFSRPASIPLPKWDSTWTEEEDYNREAAQLISGAVCLDRKKIHTSQHPYGIEACDIIGPNNELIHIKRASSSGPLSHLFMQGWVSMEALRSDREAREKLLTRIRERSSTHPYNPDFKPKKLIYGIAIKRDATVTRKSLFTFSQVALMRAINALENADVDVEVIPIPQ</sequence>
<organism evidence="1 2">
    <name type="scientific">Streptomyces glaucus</name>
    <dbReference type="NCBI Taxonomy" id="284029"/>
    <lineage>
        <taxon>Bacteria</taxon>
        <taxon>Bacillati</taxon>
        <taxon>Actinomycetota</taxon>
        <taxon>Actinomycetes</taxon>
        <taxon>Kitasatosporales</taxon>
        <taxon>Streptomycetaceae</taxon>
        <taxon>Streptomyces</taxon>
    </lineage>
</organism>
<accession>A0ABN3K1U1</accession>
<proteinExistence type="predicted"/>
<gene>
    <name evidence="1" type="ORF">GCM10010421_38680</name>
</gene>
<protein>
    <submittedName>
        <fullName evidence="1">TIGR04141 family sporadically distributed protein</fullName>
    </submittedName>
</protein>
<keyword evidence="2" id="KW-1185">Reference proteome</keyword>
<dbReference type="RefSeq" id="WP_344605077.1">
    <property type="nucleotide sequence ID" value="NZ_BAAATK010000024.1"/>
</dbReference>
<dbReference type="Pfam" id="PF19614">
    <property type="entry name" value="DUF6119"/>
    <property type="match status" value="1"/>
</dbReference>
<comment type="caution">
    <text evidence="1">The sequence shown here is derived from an EMBL/GenBank/DDBJ whole genome shotgun (WGS) entry which is preliminary data.</text>
</comment>
<dbReference type="NCBIfam" id="TIGR04141">
    <property type="entry name" value="TIGR04141 family sporadically distributed protein"/>
    <property type="match status" value="1"/>
</dbReference>
<dbReference type="EMBL" id="BAAATK010000024">
    <property type="protein sequence ID" value="GAA2443840.1"/>
    <property type="molecule type" value="Genomic_DNA"/>
</dbReference>
<reference evidence="1 2" key="1">
    <citation type="journal article" date="2019" name="Int. J. Syst. Evol. Microbiol.">
        <title>The Global Catalogue of Microorganisms (GCM) 10K type strain sequencing project: providing services to taxonomists for standard genome sequencing and annotation.</title>
        <authorList>
            <consortium name="The Broad Institute Genomics Platform"/>
            <consortium name="The Broad Institute Genome Sequencing Center for Infectious Disease"/>
            <person name="Wu L."/>
            <person name="Ma J."/>
        </authorList>
    </citation>
    <scope>NUCLEOTIDE SEQUENCE [LARGE SCALE GENOMIC DNA]</scope>
    <source>
        <strain evidence="1 2">JCM 6922</strain>
    </source>
</reference>
<dbReference type="Proteomes" id="UP001500460">
    <property type="component" value="Unassembled WGS sequence"/>
</dbReference>
<evidence type="ECO:0000313" key="2">
    <source>
        <dbReference type="Proteomes" id="UP001500460"/>
    </source>
</evidence>
<dbReference type="InterPro" id="IPR026487">
    <property type="entry name" value="CHP04141"/>
</dbReference>
<name>A0ABN3K1U1_9ACTN</name>